<reference evidence="2" key="1">
    <citation type="journal article" date="2019" name="Int. J. Syst. Evol. Microbiol.">
        <title>The Global Catalogue of Microorganisms (GCM) 10K type strain sequencing project: providing services to taxonomists for standard genome sequencing and annotation.</title>
        <authorList>
            <consortium name="The Broad Institute Genomics Platform"/>
            <consortium name="The Broad Institute Genome Sequencing Center for Infectious Disease"/>
            <person name="Wu L."/>
            <person name="Ma J."/>
        </authorList>
    </citation>
    <scope>NUCLEOTIDE SEQUENCE [LARGE SCALE GENOMIC DNA]</scope>
    <source>
        <strain evidence="2">CGMCC 4.7093</strain>
    </source>
</reference>
<gene>
    <name evidence="1" type="ORF">ACFPBZ_29430</name>
</gene>
<dbReference type="RefSeq" id="WP_378039653.1">
    <property type="nucleotide sequence ID" value="NZ_JBHSIV010000086.1"/>
</dbReference>
<feature type="non-terminal residue" evidence="1">
    <location>
        <position position="1"/>
    </location>
</feature>
<accession>A0ABV9YX10</accession>
<protein>
    <submittedName>
        <fullName evidence="1">Uncharacterized protein</fullName>
    </submittedName>
</protein>
<dbReference type="Gene3D" id="3.40.1360.10">
    <property type="match status" value="1"/>
</dbReference>
<comment type="caution">
    <text evidence="1">The sequence shown here is derived from an EMBL/GenBank/DDBJ whole genome shotgun (WGS) entry which is preliminary data.</text>
</comment>
<dbReference type="EMBL" id="JBHSIV010000086">
    <property type="protein sequence ID" value="MFC5066358.1"/>
    <property type="molecule type" value="Genomic_DNA"/>
</dbReference>
<sequence length="93" mass="9589">GGAGSPPLERLAVLLAGHGTHVVIGGDADDPGRACVERIGEVLPDAAVLFSECAGEDPRDLLTRIGPDEFTARVRATQYATIRAARPARGALS</sequence>
<evidence type="ECO:0000313" key="2">
    <source>
        <dbReference type="Proteomes" id="UP001595947"/>
    </source>
</evidence>
<keyword evidence="2" id="KW-1185">Reference proteome</keyword>
<organism evidence="1 2">
    <name type="scientific">Actinomycetospora atypica</name>
    <dbReference type="NCBI Taxonomy" id="1290095"/>
    <lineage>
        <taxon>Bacteria</taxon>
        <taxon>Bacillati</taxon>
        <taxon>Actinomycetota</taxon>
        <taxon>Actinomycetes</taxon>
        <taxon>Pseudonocardiales</taxon>
        <taxon>Pseudonocardiaceae</taxon>
        <taxon>Actinomycetospora</taxon>
    </lineage>
</organism>
<dbReference type="Proteomes" id="UP001595947">
    <property type="component" value="Unassembled WGS sequence"/>
</dbReference>
<name>A0ABV9YX10_9PSEU</name>
<proteinExistence type="predicted"/>
<evidence type="ECO:0000313" key="1">
    <source>
        <dbReference type="EMBL" id="MFC5066358.1"/>
    </source>
</evidence>